<dbReference type="Gene3D" id="1.10.287.2170">
    <property type="match status" value="1"/>
</dbReference>
<dbReference type="SUPFAM" id="SSF52954">
    <property type="entry name" value="Class II aaRS ABD-related"/>
    <property type="match status" value="1"/>
</dbReference>
<evidence type="ECO:0000256" key="1">
    <source>
        <dbReference type="SAM" id="MobiDB-lite"/>
    </source>
</evidence>
<dbReference type="Gene3D" id="3.40.50.10480">
    <property type="entry name" value="Probable brix-domain ribosomal biogenesis protein"/>
    <property type="match status" value="1"/>
</dbReference>
<evidence type="ECO:0000313" key="4">
    <source>
        <dbReference type="Proteomes" id="UP001153678"/>
    </source>
</evidence>
<feature type="region of interest" description="Disordered" evidence="1">
    <location>
        <begin position="345"/>
        <end position="372"/>
    </location>
</feature>
<dbReference type="SMART" id="SM00879">
    <property type="entry name" value="Brix"/>
    <property type="match status" value="1"/>
</dbReference>
<comment type="caution">
    <text evidence="3">The sequence shown here is derived from an EMBL/GenBank/DDBJ whole genome shotgun (WGS) entry which is preliminary data.</text>
</comment>
<dbReference type="InterPro" id="IPR007109">
    <property type="entry name" value="Brix"/>
</dbReference>
<dbReference type="PANTHER" id="PTHR22734:SF3">
    <property type="entry name" value="RIBOSOME PRODUCTION FACTOR 1"/>
    <property type="match status" value="1"/>
</dbReference>
<proteinExistence type="predicted"/>
<dbReference type="GO" id="GO:0000470">
    <property type="term" value="P:maturation of LSU-rRNA"/>
    <property type="evidence" value="ECO:0007669"/>
    <property type="project" value="TreeGrafter"/>
</dbReference>
<dbReference type="InterPro" id="IPR044281">
    <property type="entry name" value="IMP4/RPF1"/>
</dbReference>
<organism evidence="3 4">
    <name type="scientific">Funneliformis geosporum</name>
    <dbReference type="NCBI Taxonomy" id="1117311"/>
    <lineage>
        <taxon>Eukaryota</taxon>
        <taxon>Fungi</taxon>
        <taxon>Fungi incertae sedis</taxon>
        <taxon>Mucoromycota</taxon>
        <taxon>Glomeromycotina</taxon>
        <taxon>Glomeromycetes</taxon>
        <taxon>Glomerales</taxon>
        <taxon>Glomeraceae</taxon>
        <taxon>Funneliformis</taxon>
    </lineage>
</organism>
<reference evidence="3" key="1">
    <citation type="submission" date="2022-08" db="EMBL/GenBank/DDBJ databases">
        <authorList>
            <person name="Kallberg Y."/>
            <person name="Tangrot J."/>
            <person name="Rosling A."/>
        </authorList>
    </citation>
    <scope>NUCLEOTIDE SEQUENCE</scope>
    <source>
        <strain evidence="3">Wild A</strain>
    </source>
</reference>
<dbReference type="PROSITE" id="PS50833">
    <property type="entry name" value="BRIX"/>
    <property type="match status" value="1"/>
</dbReference>
<gene>
    <name evidence="3" type="ORF">FWILDA_LOCUS6402</name>
</gene>
<dbReference type="PANTHER" id="PTHR22734">
    <property type="entry name" value="U3 SMALL NUCLEOLAR RIBONUCLEOPROTEIN PROTEIN IMP4"/>
    <property type="match status" value="1"/>
</dbReference>
<evidence type="ECO:0000313" key="3">
    <source>
        <dbReference type="EMBL" id="CAI2174064.1"/>
    </source>
</evidence>
<keyword evidence="4" id="KW-1185">Reference proteome</keyword>
<feature type="region of interest" description="Disordered" evidence="1">
    <location>
        <begin position="495"/>
        <end position="528"/>
    </location>
</feature>
<dbReference type="GO" id="GO:0000460">
    <property type="term" value="P:maturation of 5.8S rRNA"/>
    <property type="evidence" value="ECO:0007669"/>
    <property type="project" value="TreeGrafter"/>
</dbReference>
<sequence>MNNLMKGYIDASHSLLDFLKAFESALDLLEYQASEILTNYALKLTQEQLLQSTSYLCVKLLDSKTETMQTYQIYHFNHEAKPGRKKLSADIFFVLQHKLNLNNLPESLFYNQWRKDPSNLVLMQNFHLFCNNIQSPNDKIIECVEDYEYLLSKVFYEIKGLVKKYPEIAQEFYITNNTLLQNRIKSANNQKTCRKKKSKVMNDLSNKKRKTRSNNNSGLSLQEKENIPEYDDKKMILTHLVQYIGIAIVRTPGGKRLTQKAKICYATENLRQHYSEYEIVALLERIHKGEIEEVVVTRKLVEWIFEKNGTRLVVLGTDVSAESSEAAEDLLSIVTVFVARHNGMRSAANRRKRREAQAQEDQDTGRQNTAYPSLSYTRREIETQTLDGNSTMDLQSVSPLRAQCLNAANFNNTELKWVLETPYDIRDEGMNDLLKAYSTNFAAKRTKFKIKFRSKKDRQQSIAVLSKHWVNRLGEFYLCIPQPLDIRAENQEEIHAKTNQDKSRRKMELRLQRRKEEAEDPSKKEERLAKNVPKTLENTREFDETIVEPEDTEILEDENSDEFSLYFKEGVSPKLLITTSKRPSKSVYEFASELIDVFPNSKFVKRENKFSFKQIIEFCTNRGYTDLMVVNEDKKVPNAITLIHLPNGPTAYFKLTSIKLNHSIQGHGRSSCYKPELILNNFNTRLGHTIGRWLQALFPHVPEFQGRQVATFHNQRDFIFFRRHRYVFKSKDKAELQELGPRFTLKLKWLQNGTFDKNGEYEWMFKPELETSRRRFFL</sequence>
<dbReference type="AlphaFoldDB" id="A0A9W4SMJ7"/>
<dbReference type="Proteomes" id="UP001153678">
    <property type="component" value="Unassembled WGS sequence"/>
</dbReference>
<dbReference type="GO" id="GO:0030687">
    <property type="term" value="C:preribosome, large subunit precursor"/>
    <property type="evidence" value="ECO:0007669"/>
    <property type="project" value="TreeGrafter"/>
</dbReference>
<feature type="domain" description="Brix" evidence="2">
    <location>
        <begin position="573"/>
        <end position="756"/>
    </location>
</feature>
<evidence type="ECO:0000259" key="2">
    <source>
        <dbReference type="PROSITE" id="PS50833"/>
    </source>
</evidence>
<dbReference type="GO" id="GO:0005730">
    <property type="term" value="C:nucleolus"/>
    <property type="evidence" value="ECO:0007669"/>
    <property type="project" value="TreeGrafter"/>
</dbReference>
<dbReference type="OrthoDB" id="264354at2759"/>
<feature type="region of interest" description="Disordered" evidence="1">
    <location>
        <begin position="190"/>
        <end position="223"/>
    </location>
</feature>
<accession>A0A9W4SMJ7</accession>
<name>A0A9W4SMJ7_9GLOM</name>
<dbReference type="FunFam" id="3.40.50.10480:FF:000002">
    <property type="entry name" value="Ribosome production factor 1"/>
    <property type="match status" value="1"/>
</dbReference>
<dbReference type="EMBL" id="CAMKVN010001155">
    <property type="protein sequence ID" value="CAI2174064.1"/>
    <property type="molecule type" value="Genomic_DNA"/>
</dbReference>
<dbReference type="Pfam" id="PF04427">
    <property type="entry name" value="Brix"/>
    <property type="match status" value="1"/>
</dbReference>
<protein>
    <submittedName>
        <fullName evidence="3">1223_t:CDS:1</fullName>
    </submittedName>
</protein>
<dbReference type="GO" id="GO:0042134">
    <property type="term" value="F:rRNA primary transcript binding"/>
    <property type="evidence" value="ECO:0007669"/>
    <property type="project" value="InterPro"/>
</dbReference>